<sequence length="402" mass="46534">MLKNKKAQDLQNKIQIHIAKLNSEIRTKKNFRDGQVASFKNKYNAKNNDLTFQFENILRAEVCIEKATQALNYLQLLFRCTELLVDSKPLPDDIQAALEFCFYFSKIDKQKDLFYLLSELTRTHTFRKRICQTHETKVYFNSEQVTLDDAKRFYPAIKKECLLQEDQYLYNALSKYNCIFNDSENQTNAAFTFPPNSVSQSQTSTQNIPQNATQTMQSSQLNEVNQQQSRQNSAQSMQCSQTLNQPPLFTPVNLSQPPRFSPQNSMQNIQLTQDMNQQPTFTRLDMSQTPSFSPQNSMQNIQLTQGMSQQPTFTPDNLSPQYGSMPNIQLPQPNVSQSPQYRQQNYEHQYAGQPLHQQPENNSDVMGQVQYPVFAPPDFEEMNDENAKAKVQFDEEEEDVDQ</sequence>
<feature type="compositionally biased region" description="Polar residues" evidence="1">
    <location>
        <begin position="207"/>
        <end position="225"/>
    </location>
</feature>
<evidence type="ECO:0000256" key="1">
    <source>
        <dbReference type="SAM" id="MobiDB-lite"/>
    </source>
</evidence>
<feature type="compositionally biased region" description="Polar residues" evidence="1">
    <location>
        <begin position="355"/>
        <end position="365"/>
    </location>
</feature>
<organism evidence="2 3">
    <name type="scientific">Tritrichomonas musculus</name>
    <dbReference type="NCBI Taxonomy" id="1915356"/>
    <lineage>
        <taxon>Eukaryota</taxon>
        <taxon>Metamonada</taxon>
        <taxon>Parabasalia</taxon>
        <taxon>Tritrichomonadida</taxon>
        <taxon>Tritrichomonadidae</taxon>
        <taxon>Tritrichomonas</taxon>
    </lineage>
</organism>
<dbReference type="Proteomes" id="UP001470230">
    <property type="component" value="Unassembled WGS sequence"/>
</dbReference>
<feature type="region of interest" description="Disordered" evidence="1">
    <location>
        <begin position="305"/>
        <end position="342"/>
    </location>
</feature>
<name>A0ABR2GP60_9EUKA</name>
<feature type="compositionally biased region" description="Polar residues" evidence="1">
    <location>
        <begin position="239"/>
        <end position="264"/>
    </location>
</feature>
<proteinExistence type="predicted"/>
<reference evidence="2 3" key="1">
    <citation type="submission" date="2024-04" db="EMBL/GenBank/DDBJ databases">
        <title>Tritrichomonas musculus Genome.</title>
        <authorList>
            <person name="Alves-Ferreira E."/>
            <person name="Grigg M."/>
            <person name="Lorenzi H."/>
            <person name="Galac M."/>
        </authorList>
    </citation>
    <scope>NUCLEOTIDE SEQUENCE [LARGE SCALE GENOMIC DNA]</scope>
    <source>
        <strain evidence="2 3">EAF2021</strain>
    </source>
</reference>
<evidence type="ECO:0000313" key="3">
    <source>
        <dbReference type="Proteomes" id="UP001470230"/>
    </source>
</evidence>
<accession>A0ABR2GP60</accession>
<protein>
    <submittedName>
        <fullName evidence="2">Uncharacterized protein</fullName>
    </submittedName>
</protein>
<dbReference type="EMBL" id="JAPFFF010000075">
    <property type="protein sequence ID" value="KAK8835735.1"/>
    <property type="molecule type" value="Genomic_DNA"/>
</dbReference>
<feature type="region of interest" description="Disordered" evidence="1">
    <location>
        <begin position="354"/>
        <end position="402"/>
    </location>
</feature>
<keyword evidence="3" id="KW-1185">Reference proteome</keyword>
<evidence type="ECO:0000313" key="2">
    <source>
        <dbReference type="EMBL" id="KAK8835735.1"/>
    </source>
</evidence>
<comment type="caution">
    <text evidence="2">The sequence shown here is derived from an EMBL/GenBank/DDBJ whole genome shotgun (WGS) entry which is preliminary data.</text>
</comment>
<gene>
    <name evidence="2" type="ORF">M9Y10_040554</name>
</gene>
<feature type="compositionally biased region" description="Low complexity" evidence="1">
    <location>
        <begin position="226"/>
        <end position="238"/>
    </location>
</feature>
<feature type="region of interest" description="Disordered" evidence="1">
    <location>
        <begin position="192"/>
        <end position="264"/>
    </location>
</feature>